<dbReference type="CDD" id="cd05398">
    <property type="entry name" value="NT_ClassII-CCAase"/>
    <property type="match status" value="1"/>
</dbReference>
<dbReference type="RefSeq" id="WP_169278751.1">
    <property type="nucleotide sequence ID" value="NZ_CP051680.1"/>
</dbReference>
<evidence type="ECO:0000256" key="5">
    <source>
        <dbReference type="ARBA" id="ARBA00022723"/>
    </source>
</evidence>
<dbReference type="InterPro" id="IPR002646">
    <property type="entry name" value="PolA_pol_head_dom"/>
</dbReference>
<accession>A0A7Z2VG68</accession>
<dbReference type="Pfam" id="PF01743">
    <property type="entry name" value="PolyA_pol"/>
    <property type="match status" value="1"/>
</dbReference>
<dbReference type="AlphaFoldDB" id="A0A7Z2VG68"/>
<evidence type="ECO:0000256" key="1">
    <source>
        <dbReference type="ARBA" id="ARBA00001946"/>
    </source>
</evidence>
<comment type="cofactor">
    <cofactor evidence="1">
        <name>Mg(2+)</name>
        <dbReference type="ChEBI" id="CHEBI:18420"/>
    </cofactor>
</comment>
<evidence type="ECO:0000259" key="10">
    <source>
        <dbReference type="Pfam" id="PF01743"/>
    </source>
</evidence>
<reference evidence="13 14" key="1">
    <citation type="submission" date="2020-04" db="EMBL/GenBank/DDBJ databases">
        <title>Genome sequencing of novel species.</title>
        <authorList>
            <person name="Heo J."/>
            <person name="Kim S.-J."/>
            <person name="Kim J.-S."/>
            <person name="Hong S.-B."/>
            <person name="Kwon S.-W."/>
        </authorList>
    </citation>
    <scope>NUCLEOTIDE SEQUENCE [LARGE SCALE GENOMIC DNA]</scope>
    <source>
        <strain evidence="13 14">MFER-1</strain>
    </source>
</reference>
<dbReference type="SUPFAM" id="SSF81301">
    <property type="entry name" value="Nucleotidyltransferase"/>
    <property type="match status" value="1"/>
</dbReference>
<dbReference type="GO" id="GO:0004810">
    <property type="term" value="F:CCA tRNA nucleotidyltransferase activity"/>
    <property type="evidence" value="ECO:0007669"/>
    <property type="project" value="UniProtKB-EC"/>
</dbReference>
<dbReference type="EMBL" id="CP051680">
    <property type="protein sequence ID" value="QJD82452.1"/>
    <property type="molecule type" value="Genomic_DNA"/>
</dbReference>
<organism evidence="13 14">
    <name type="scientific">Cohnella herbarum</name>
    <dbReference type="NCBI Taxonomy" id="2728023"/>
    <lineage>
        <taxon>Bacteria</taxon>
        <taxon>Bacillati</taxon>
        <taxon>Bacillota</taxon>
        <taxon>Bacilli</taxon>
        <taxon>Bacillales</taxon>
        <taxon>Paenibacillaceae</taxon>
        <taxon>Cohnella</taxon>
    </lineage>
</organism>
<evidence type="ECO:0000256" key="2">
    <source>
        <dbReference type="ARBA" id="ARBA00022679"/>
    </source>
</evidence>
<protein>
    <submittedName>
        <fullName evidence="13">CCA tRNA nucleotidyltransferase</fullName>
        <ecNumber evidence="13">2.7.7.72</ecNumber>
    </submittedName>
</protein>
<keyword evidence="5" id="KW-0479">Metal-binding</keyword>
<keyword evidence="3" id="KW-0819">tRNA processing</keyword>
<dbReference type="NCBIfam" id="NF009814">
    <property type="entry name" value="PRK13299.1"/>
    <property type="match status" value="1"/>
</dbReference>
<comment type="similarity">
    <text evidence="9">Belongs to the tRNA nucleotidyltransferase/poly(A) polymerase family.</text>
</comment>
<dbReference type="InterPro" id="IPR032810">
    <property type="entry name" value="CCA-adding_enz_C"/>
</dbReference>
<dbReference type="Proteomes" id="UP000502248">
    <property type="component" value="Chromosome"/>
</dbReference>
<evidence type="ECO:0000256" key="3">
    <source>
        <dbReference type="ARBA" id="ARBA00022694"/>
    </source>
</evidence>
<dbReference type="PANTHER" id="PTHR46173:SF1">
    <property type="entry name" value="CCA TRNA NUCLEOTIDYLTRANSFERASE 1, MITOCHONDRIAL"/>
    <property type="match status" value="1"/>
</dbReference>
<evidence type="ECO:0000256" key="6">
    <source>
        <dbReference type="ARBA" id="ARBA00022741"/>
    </source>
</evidence>
<dbReference type="SUPFAM" id="SSF81891">
    <property type="entry name" value="Poly A polymerase C-terminal region-like"/>
    <property type="match status" value="1"/>
</dbReference>
<evidence type="ECO:0000313" key="14">
    <source>
        <dbReference type="Proteomes" id="UP000502248"/>
    </source>
</evidence>
<dbReference type="Gene3D" id="3.30.460.10">
    <property type="entry name" value="Beta Polymerase, domain 2"/>
    <property type="match status" value="1"/>
</dbReference>
<dbReference type="PANTHER" id="PTHR46173">
    <property type="entry name" value="CCA TRNA NUCLEOTIDYLTRANSFERASE 1, MITOCHONDRIAL"/>
    <property type="match status" value="1"/>
</dbReference>
<keyword evidence="8 9" id="KW-0694">RNA-binding</keyword>
<keyword evidence="14" id="KW-1185">Reference proteome</keyword>
<dbReference type="Pfam" id="PF13735">
    <property type="entry name" value="tRNA_NucTran2_2"/>
    <property type="match status" value="1"/>
</dbReference>
<feature type="domain" description="Poly A polymerase head" evidence="10">
    <location>
        <begin position="29"/>
        <end position="148"/>
    </location>
</feature>
<sequence length="440" mass="49167">MELTNTQDESLWMEGLDIVRKLEASGHRAYLVGGCVRDRLLGRALHDIDIATSATPDEVIALYARTLPTGLKHGTVTVMEGGRSYEVTTFRQEFGFTDSRRPDQVAFVQDVREDLARRDFTFNAMAFGSAGEIVDPFGGQDALRAGVVDCVGEASERFGEDALRMLRAIRFASELDFMILPEVWQGIIEHRPKLSLVAMERVSAEWDKMIAGSGPEQACHYLFKSGLLVHVKDTLPETFRQAAERYRFNGMPAEWDKWGMDFTDDGSMGNLMQLPSISDPDLRWAALLSGMGVNEEDSSDLCRALRFSARRVARISGLVGMNEQLKLNEEDELWESWVLTVLARGRSLAEDWLAMSEALETEFWTEAKQWLEEMPVVAISDLKVRGNELSAYLGKAPGPWITEVLKDLLEWVAFGEVPNEKQALLKAAENACDEAGGTDE</sequence>
<dbReference type="GO" id="GO:0046872">
    <property type="term" value="F:metal ion binding"/>
    <property type="evidence" value="ECO:0007669"/>
    <property type="project" value="UniProtKB-KW"/>
</dbReference>
<name>A0A7Z2VG68_9BACL</name>
<feature type="domain" description="CCA-adding enzyme C-terminal" evidence="12">
    <location>
        <begin position="281"/>
        <end position="428"/>
    </location>
</feature>
<evidence type="ECO:0000313" key="13">
    <source>
        <dbReference type="EMBL" id="QJD82452.1"/>
    </source>
</evidence>
<feature type="domain" description="tRNA nucleotidyltransferase/poly(A) polymerase RNA and SrmB- binding" evidence="11">
    <location>
        <begin position="176"/>
        <end position="231"/>
    </location>
</feature>
<evidence type="ECO:0000259" key="12">
    <source>
        <dbReference type="Pfam" id="PF13735"/>
    </source>
</evidence>
<dbReference type="Gene3D" id="1.10.3090.10">
    <property type="entry name" value="cca-adding enzyme, domain 2"/>
    <property type="match status" value="1"/>
</dbReference>
<dbReference type="EC" id="2.7.7.72" evidence="13"/>
<evidence type="ECO:0000256" key="4">
    <source>
        <dbReference type="ARBA" id="ARBA00022695"/>
    </source>
</evidence>
<dbReference type="InterPro" id="IPR032828">
    <property type="entry name" value="PolyA_RNA-bd"/>
</dbReference>
<gene>
    <name evidence="13" type="ORF">HH215_04125</name>
</gene>
<dbReference type="KEGG" id="cheb:HH215_04125"/>
<dbReference type="Pfam" id="PF12627">
    <property type="entry name" value="PolyA_pol_RNAbd"/>
    <property type="match status" value="1"/>
</dbReference>
<keyword evidence="2 9" id="KW-0808">Transferase</keyword>
<dbReference type="GO" id="GO:0000166">
    <property type="term" value="F:nucleotide binding"/>
    <property type="evidence" value="ECO:0007669"/>
    <property type="project" value="UniProtKB-KW"/>
</dbReference>
<proteinExistence type="inferred from homology"/>
<evidence type="ECO:0000256" key="8">
    <source>
        <dbReference type="ARBA" id="ARBA00022884"/>
    </source>
</evidence>
<evidence type="ECO:0000256" key="7">
    <source>
        <dbReference type="ARBA" id="ARBA00022842"/>
    </source>
</evidence>
<keyword evidence="7" id="KW-0460">Magnesium</keyword>
<evidence type="ECO:0000256" key="9">
    <source>
        <dbReference type="RuleBase" id="RU003953"/>
    </source>
</evidence>
<dbReference type="InterPro" id="IPR043519">
    <property type="entry name" value="NT_sf"/>
</dbReference>
<keyword evidence="4 13" id="KW-0548">Nucleotidyltransferase</keyword>
<keyword evidence="6" id="KW-0547">Nucleotide-binding</keyword>
<evidence type="ECO:0000259" key="11">
    <source>
        <dbReference type="Pfam" id="PF12627"/>
    </source>
</evidence>
<dbReference type="GO" id="GO:0008033">
    <property type="term" value="P:tRNA processing"/>
    <property type="evidence" value="ECO:0007669"/>
    <property type="project" value="UniProtKB-KW"/>
</dbReference>
<dbReference type="GO" id="GO:0000049">
    <property type="term" value="F:tRNA binding"/>
    <property type="evidence" value="ECO:0007669"/>
    <property type="project" value="TreeGrafter"/>
</dbReference>
<dbReference type="InterPro" id="IPR050264">
    <property type="entry name" value="Bact_CCA-adding_enz_type3_sf"/>
</dbReference>
<dbReference type="Gene3D" id="1.10.246.80">
    <property type="match status" value="1"/>
</dbReference>